<dbReference type="Gene3D" id="3.90.70.10">
    <property type="entry name" value="Cysteine proteinases"/>
    <property type="match status" value="1"/>
</dbReference>
<sequence>MYLISLLTVRCNDAAIGINYVNGEWYPLRLHLHLIPKGNQSTKKISKKETVGELHRRACAIFGLESEQACIWDHFGQRKHALINDMDKSLEDVNIQIDEDILVDINDNCGYMRSVQEDGARIGNLMVLVDPSRARLSVTGGLSMTKSFSRNFNPELPQLHGMPHVSTRESSGGLTGLLNLGNTCYRNSAIKCLVHTLEFVLYFRNDYHQDINWQNPLGNDGELALAFGDLLRKLWAPGQNSVNPRPFKLKLDHFAPQYSGYYQHDSQELLAFLLDELHEDLNRVKHRPNFQSRDADCQPDEEVADENWSNHVARNDSVIMNNFQVSVYYLYN</sequence>
<evidence type="ECO:0000313" key="3">
    <source>
        <dbReference type="Proteomes" id="UP001237642"/>
    </source>
</evidence>
<protein>
    <submittedName>
        <fullName evidence="2">Ubiquitin carboxyl-terminal hydrolase 8</fullName>
    </submittedName>
</protein>
<organism evidence="2 3">
    <name type="scientific">Heracleum sosnowskyi</name>
    <dbReference type="NCBI Taxonomy" id="360622"/>
    <lineage>
        <taxon>Eukaryota</taxon>
        <taxon>Viridiplantae</taxon>
        <taxon>Streptophyta</taxon>
        <taxon>Embryophyta</taxon>
        <taxon>Tracheophyta</taxon>
        <taxon>Spermatophyta</taxon>
        <taxon>Magnoliopsida</taxon>
        <taxon>eudicotyledons</taxon>
        <taxon>Gunneridae</taxon>
        <taxon>Pentapetalae</taxon>
        <taxon>asterids</taxon>
        <taxon>campanulids</taxon>
        <taxon>Apiales</taxon>
        <taxon>Apiaceae</taxon>
        <taxon>Apioideae</taxon>
        <taxon>apioid superclade</taxon>
        <taxon>Tordylieae</taxon>
        <taxon>Tordyliinae</taxon>
        <taxon>Heracleum</taxon>
    </lineage>
</organism>
<dbReference type="InterPro" id="IPR001394">
    <property type="entry name" value="Peptidase_C19_UCH"/>
</dbReference>
<dbReference type="InterPro" id="IPR038765">
    <property type="entry name" value="Papain-like_cys_pep_sf"/>
</dbReference>
<dbReference type="PANTHER" id="PTHR21646:SF18">
    <property type="entry name" value="UBIQUITIN CARBOXYL-TERMINAL HYDROLASE 5"/>
    <property type="match status" value="1"/>
</dbReference>
<dbReference type="AlphaFoldDB" id="A0AAD8GSY2"/>
<dbReference type="Pfam" id="PF00443">
    <property type="entry name" value="UCH"/>
    <property type="match status" value="1"/>
</dbReference>
<dbReference type="SUPFAM" id="SSF54001">
    <property type="entry name" value="Cysteine proteinases"/>
    <property type="match status" value="1"/>
</dbReference>
<proteinExistence type="predicted"/>
<keyword evidence="3" id="KW-1185">Reference proteome</keyword>
<dbReference type="Gene3D" id="3.10.20.90">
    <property type="entry name" value="Phosphatidylinositol 3-kinase Catalytic Subunit, Chain A, domain 1"/>
    <property type="match status" value="1"/>
</dbReference>
<reference evidence="2" key="2">
    <citation type="submission" date="2023-05" db="EMBL/GenBank/DDBJ databases">
        <authorList>
            <person name="Schelkunov M.I."/>
        </authorList>
    </citation>
    <scope>NUCLEOTIDE SEQUENCE</scope>
    <source>
        <strain evidence="2">Hsosn_3</strain>
        <tissue evidence="2">Leaf</tissue>
    </source>
</reference>
<dbReference type="InterPro" id="IPR050185">
    <property type="entry name" value="Ub_carboxyl-term_hydrolase"/>
</dbReference>
<feature type="domain" description="USP" evidence="1">
    <location>
        <begin position="175"/>
        <end position="332"/>
    </location>
</feature>
<dbReference type="Proteomes" id="UP001237642">
    <property type="component" value="Unassembled WGS sequence"/>
</dbReference>
<dbReference type="PROSITE" id="PS50235">
    <property type="entry name" value="USP_3"/>
    <property type="match status" value="1"/>
</dbReference>
<dbReference type="InterPro" id="IPR057372">
    <property type="entry name" value="Ubiquitin_UBP8/5"/>
</dbReference>
<name>A0AAD8GSY2_9APIA</name>
<dbReference type="Pfam" id="PF25242">
    <property type="entry name" value="Ubiquitin_UBP8"/>
    <property type="match status" value="1"/>
</dbReference>
<dbReference type="GO" id="GO:0016579">
    <property type="term" value="P:protein deubiquitination"/>
    <property type="evidence" value="ECO:0007669"/>
    <property type="project" value="InterPro"/>
</dbReference>
<evidence type="ECO:0000313" key="2">
    <source>
        <dbReference type="EMBL" id="KAK1353963.1"/>
    </source>
</evidence>
<dbReference type="GO" id="GO:0004843">
    <property type="term" value="F:cysteine-type deubiquitinase activity"/>
    <property type="evidence" value="ECO:0007669"/>
    <property type="project" value="InterPro"/>
</dbReference>
<comment type="caution">
    <text evidence="2">The sequence shown here is derived from an EMBL/GenBank/DDBJ whole genome shotgun (WGS) entry which is preliminary data.</text>
</comment>
<accession>A0AAD8GSY2</accession>
<dbReference type="InterPro" id="IPR028889">
    <property type="entry name" value="USP"/>
</dbReference>
<reference evidence="2" key="1">
    <citation type="submission" date="2023-02" db="EMBL/GenBank/DDBJ databases">
        <title>Genome of toxic invasive species Heracleum sosnowskyi carries increased number of genes despite the absence of recent whole-genome duplications.</title>
        <authorList>
            <person name="Schelkunov M."/>
            <person name="Shtratnikova V."/>
            <person name="Makarenko M."/>
            <person name="Klepikova A."/>
            <person name="Omelchenko D."/>
            <person name="Novikova G."/>
            <person name="Obukhova E."/>
            <person name="Bogdanov V."/>
            <person name="Penin A."/>
            <person name="Logacheva M."/>
        </authorList>
    </citation>
    <scope>NUCLEOTIDE SEQUENCE</scope>
    <source>
        <strain evidence="2">Hsosn_3</strain>
        <tissue evidence="2">Leaf</tissue>
    </source>
</reference>
<evidence type="ECO:0000259" key="1">
    <source>
        <dbReference type="PROSITE" id="PS50235"/>
    </source>
</evidence>
<dbReference type="EMBL" id="JAUIZM010000011">
    <property type="protein sequence ID" value="KAK1353963.1"/>
    <property type="molecule type" value="Genomic_DNA"/>
</dbReference>
<keyword evidence="2" id="KW-0378">Hydrolase</keyword>
<gene>
    <name evidence="2" type="ORF">POM88_047219</name>
</gene>
<dbReference type="PANTHER" id="PTHR21646">
    <property type="entry name" value="UBIQUITIN CARBOXYL-TERMINAL HYDROLASE"/>
    <property type="match status" value="1"/>
</dbReference>